<gene>
    <name evidence="13" type="ORF">L596_015435</name>
</gene>
<evidence type="ECO:0000256" key="7">
    <source>
        <dbReference type="ARBA" id="ARBA00022729"/>
    </source>
</evidence>
<sequence length="514" mass="58388">MRLLVSLFLIFALFCASNGAKILITSAHDSSSHINSIKPFFVRLAEEGHDVTVLDTSNSDKPKMFGPKVKVVHIGISPDQVAALVGENFLEKMGHRQWKMDTNTLFFMIYMPIMDKVLGLFMDHHAETLYSVTNASWDLVVSDELFGVHQFALNSVLKRDKGTPYIVFATSTMLMSNYVANSFGRPGLVRPGMFPPLPANGQDVFDPTNFYLRIHGFTQDAVEYISFRYVVENFLLKNLKRFGATEFSWAKYMKDSSMILTDHFDRFQFPMPEGNDFHGVGSHCPEPKTLEGEFLDFVEDPTSKGTIYVAFGSFVRWEYAPDHVLNAFVDGFNELSDYRIIFSYNGNKELKLKHHVKVISWAPQQEILSHNKTKMFVSHGGLKSMKEALCTFTPVVYMPLFAEQAHNARIALEMGIGGAVNKYTVSKETLLSEMRHVLDESDAYTQKVRILHSIYMDRIIPSLDEAVFYAERVLRKKGHPILFKRAGIDLGWVEHLHLDLAALLLGTLWLLTKD</sequence>
<keyword evidence="8" id="KW-1133">Transmembrane helix</keyword>
<dbReference type="SUPFAM" id="SSF53756">
    <property type="entry name" value="UDP-Glycosyltransferase/glycogen phosphorylase"/>
    <property type="match status" value="1"/>
</dbReference>
<keyword evidence="4" id="KW-0328">Glycosyltransferase</keyword>
<name>A0A4U5NEZ5_STECR</name>
<dbReference type="AlphaFoldDB" id="A0A4U5NEZ5"/>
<dbReference type="GO" id="GO:0015020">
    <property type="term" value="F:glucuronosyltransferase activity"/>
    <property type="evidence" value="ECO:0007669"/>
    <property type="project" value="UniProtKB-EC"/>
</dbReference>
<keyword evidence="9" id="KW-0472">Membrane</keyword>
<proteinExistence type="inferred from homology"/>
<reference evidence="13" key="1">
    <citation type="submission" date="2013-11" db="EMBL/GenBank/DDBJ databases">
        <authorList>
            <person name="Sternberg P."/>
            <person name="Dillman A."/>
            <person name="Macchietto M."/>
        </authorList>
    </citation>
    <scope>NUCLEOTIDE SEQUENCE</scope>
    <source>
        <strain evidence="13">ALL</strain>
    </source>
</reference>
<evidence type="ECO:0000256" key="2">
    <source>
        <dbReference type="ARBA" id="ARBA00009995"/>
    </source>
</evidence>
<reference evidence="13" key="2">
    <citation type="journal article" date="2015" name="Genome Biol.">
        <title>Comparative genomics of Steinernema reveals deeply conserved gene regulatory networks.</title>
        <authorList>
            <person name="Dillman A.R."/>
            <person name="Macchietto M."/>
            <person name="Porter C.F."/>
            <person name="Rogers A."/>
            <person name="Williams B."/>
            <person name="Antoshechkin I."/>
            <person name="Lee M.M."/>
            <person name="Goodwin Z."/>
            <person name="Lu X."/>
            <person name="Lewis E.E."/>
            <person name="Goodrich-Blair H."/>
            <person name="Stock S.P."/>
            <person name="Adams B.J."/>
            <person name="Sternberg P.W."/>
            <person name="Mortazavi A."/>
        </authorList>
    </citation>
    <scope>NUCLEOTIDE SEQUENCE [LARGE SCALE GENOMIC DNA]</scope>
    <source>
        <strain evidence="13">ALL</strain>
    </source>
</reference>
<dbReference type="OrthoDB" id="5835829at2759"/>
<dbReference type="GO" id="GO:0016020">
    <property type="term" value="C:membrane"/>
    <property type="evidence" value="ECO:0007669"/>
    <property type="project" value="UniProtKB-SubCell"/>
</dbReference>
<evidence type="ECO:0000256" key="1">
    <source>
        <dbReference type="ARBA" id="ARBA00004167"/>
    </source>
</evidence>
<feature type="signal peptide" evidence="12">
    <location>
        <begin position="1"/>
        <end position="19"/>
    </location>
</feature>
<dbReference type="FunFam" id="3.40.50.2000:FF:000118">
    <property type="entry name" value="UDP-glucuronosyltransferase"/>
    <property type="match status" value="1"/>
</dbReference>
<keyword evidence="7 12" id="KW-0732">Signal</keyword>
<evidence type="ECO:0000256" key="6">
    <source>
        <dbReference type="ARBA" id="ARBA00022692"/>
    </source>
</evidence>
<protein>
    <recommendedName>
        <fullName evidence="3">glucuronosyltransferase</fullName>
        <ecNumber evidence="3">2.4.1.17</ecNumber>
    </recommendedName>
</protein>
<dbReference type="EC" id="2.4.1.17" evidence="3"/>
<evidence type="ECO:0000256" key="4">
    <source>
        <dbReference type="ARBA" id="ARBA00022676"/>
    </source>
</evidence>
<comment type="similarity">
    <text evidence="2">Belongs to the UDP-glycosyltransferase family.</text>
</comment>
<keyword evidence="6" id="KW-0812">Transmembrane</keyword>
<evidence type="ECO:0000256" key="10">
    <source>
        <dbReference type="ARBA" id="ARBA00023180"/>
    </source>
</evidence>
<comment type="caution">
    <text evidence="13">The sequence shown here is derived from an EMBL/GenBank/DDBJ whole genome shotgun (WGS) entry which is preliminary data.</text>
</comment>
<feature type="chain" id="PRO_5020654087" description="glucuronosyltransferase" evidence="12">
    <location>
        <begin position="20"/>
        <end position="514"/>
    </location>
</feature>
<reference evidence="13" key="3">
    <citation type="journal article" date="2019" name="G3 (Bethesda)">
        <title>Hybrid Assembly of the Genome of the Entomopathogenic Nematode Steinernema carpocapsae Identifies the X-Chromosome.</title>
        <authorList>
            <person name="Serra L."/>
            <person name="Macchietto M."/>
            <person name="Macias-Munoz A."/>
            <person name="McGill C.J."/>
            <person name="Rodriguez I.M."/>
            <person name="Rodriguez B."/>
            <person name="Murad R."/>
            <person name="Mortazavi A."/>
        </authorList>
    </citation>
    <scope>NUCLEOTIDE SEQUENCE</scope>
    <source>
        <strain evidence="13">ALL</strain>
    </source>
</reference>
<dbReference type="InterPro" id="IPR002213">
    <property type="entry name" value="UDP_glucos_trans"/>
</dbReference>
<dbReference type="PANTHER" id="PTHR48043:SF62">
    <property type="entry name" value="GLUCURONOSYLTRANSFERASE"/>
    <property type="match status" value="1"/>
</dbReference>
<dbReference type="STRING" id="34508.A0A4U5NEZ5"/>
<keyword evidence="5" id="KW-0808">Transferase</keyword>
<dbReference type="EMBL" id="AZBU02000004">
    <property type="protein sequence ID" value="TKR81589.1"/>
    <property type="molecule type" value="Genomic_DNA"/>
</dbReference>
<dbReference type="InterPro" id="IPR050271">
    <property type="entry name" value="UDP-glycosyltransferase"/>
</dbReference>
<evidence type="ECO:0000256" key="9">
    <source>
        <dbReference type="ARBA" id="ARBA00023136"/>
    </source>
</evidence>
<organism evidence="13">
    <name type="scientific">Steinernema carpocapsae</name>
    <name type="common">Entomopathogenic nematode</name>
    <dbReference type="NCBI Taxonomy" id="34508"/>
    <lineage>
        <taxon>Eukaryota</taxon>
        <taxon>Metazoa</taxon>
        <taxon>Ecdysozoa</taxon>
        <taxon>Nematoda</taxon>
        <taxon>Chromadorea</taxon>
        <taxon>Rhabditida</taxon>
        <taxon>Tylenchina</taxon>
        <taxon>Panagrolaimomorpha</taxon>
        <taxon>Strongyloidoidea</taxon>
        <taxon>Steinernematidae</taxon>
        <taxon>Steinernema</taxon>
    </lineage>
</organism>
<evidence type="ECO:0000256" key="3">
    <source>
        <dbReference type="ARBA" id="ARBA00012544"/>
    </source>
</evidence>
<comment type="catalytic activity">
    <reaction evidence="11">
        <text>glucuronate acceptor + UDP-alpha-D-glucuronate = acceptor beta-D-glucuronoside + UDP + H(+)</text>
        <dbReference type="Rhea" id="RHEA:21032"/>
        <dbReference type="ChEBI" id="CHEBI:15378"/>
        <dbReference type="ChEBI" id="CHEBI:58052"/>
        <dbReference type="ChEBI" id="CHEBI:58223"/>
        <dbReference type="ChEBI" id="CHEBI:132367"/>
        <dbReference type="ChEBI" id="CHEBI:132368"/>
        <dbReference type="EC" id="2.4.1.17"/>
    </reaction>
</comment>
<evidence type="ECO:0000256" key="8">
    <source>
        <dbReference type="ARBA" id="ARBA00022989"/>
    </source>
</evidence>
<accession>A0A4U5NEZ5</accession>
<evidence type="ECO:0000313" key="13">
    <source>
        <dbReference type="EMBL" id="TKR81589.1"/>
    </source>
</evidence>
<dbReference type="CDD" id="cd03784">
    <property type="entry name" value="GT1_Gtf-like"/>
    <property type="match status" value="1"/>
</dbReference>
<keyword evidence="10" id="KW-0325">Glycoprotein</keyword>
<dbReference type="PANTHER" id="PTHR48043">
    <property type="entry name" value="EG:EG0003.4 PROTEIN-RELATED"/>
    <property type="match status" value="1"/>
</dbReference>
<dbReference type="Pfam" id="PF00201">
    <property type="entry name" value="UDPGT"/>
    <property type="match status" value="1"/>
</dbReference>
<evidence type="ECO:0000256" key="12">
    <source>
        <dbReference type="SAM" id="SignalP"/>
    </source>
</evidence>
<evidence type="ECO:0000256" key="5">
    <source>
        <dbReference type="ARBA" id="ARBA00022679"/>
    </source>
</evidence>
<dbReference type="Gene3D" id="3.40.50.2000">
    <property type="entry name" value="Glycogen Phosphorylase B"/>
    <property type="match status" value="1"/>
</dbReference>
<comment type="subcellular location">
    <subcellularLocation>
        <location evidence="1">Membrane</location>
        <topology evidence="1">Single-pass membrane protein</topology>
    </subcellularLocation>
</comment>
<evidence type="ECO:0000256" key="11">
    <source>
        <dbReference type="ARBA" id="ARBA00047475"/>
    </source>
</evidence>